<dbReference type="AlphaFoldDB" id="A0A5M3WCX7"/>
<evidence type="ECO:0000256" key="2">
    <source>
        <dbReference type="ARBA" id="ARBA00022729"/>
    </source>
</evidence>
<dbReference type="InterPro" id="IPR029058">
    <property type="entry name" value="AB_hydrolase_fold"/>
</dbReference>
<dbReference type="RefSeq" id="WP_155340996.1">
    <property type="nucleotide sequence ID" value="NZ_BAAABN010000009.1"/>
</dbReference>
<evidence type="ECO:0000256" key="3">
    <source>
        <dbReference type="ARBA" id="ARBA00022801"/>
    </source>
</evidence>
<gene>
    <name evidence="5" type="ORF">Acor_70090</name>
</gene>
<evidence type="ECO:0000313" key="6">
    <source>
        <dbReference type="Proteomes" id="UP000334990"/>
    </source>
</evidence>
<dbReference type="PANTHER" id="PTHR43248:SF29">
    <property type="entry name" value="TRIPEPTIDYL AMINOPEPTIDASE"/>
    <property type="match status" value="1"/>
</dbReference>
<feature type="domain" description="AB hydrolase-1" evidence="4">
    <location>
        <begin position="84"/>
        <end position="459"/>
    </location>
</feature>
<dbReference type="SUPFAM" id="SSF53474">
    <property type="entry name" value="alpha/beta-Hydrolases"/>
    <property type="match status" value="1"/>
</dbReference>
<evidence type="ECO:0000259" key="4">
    <source>
        <dbReference type="Pfam" id="PF00561"/>
    </source>
</evidence>
<dbReference type="GO" id="GO:0016787">
    <property type="term" value="F:hydrolase activity"/>
    <property type="evidence" value="ECO:0007669"/>
    <property type="project" value="UniProtKB-KW"/>
</dbReference>
<dbReference type="Proteomes" id="UP000334990">
    <property type="component" value="Unassembled WGS sequence"/>
</dbReference>
<dbReference type="InterPro" id="IPR000073">
    <property type="entry name" value="AB_hydrolase_1"/>
</dbReference>
<sequence>MKRVVGAVAGVAVLCTGLVVGLGPEGASARPQSIVWRACGTASKAECGTVRVPLDPASPYGQQINIAVNRIKGTALRDHNHLGVLLVNPGGPGASGLNLAEFIAAKLPKEVSARFDVIGFDPRGVGASEPALTCLDVKRYYAAPRPDSIPLNAAEESALLGRAQEYAEGCAHRWAWFLPYLTTENTARDLDVVRQALGEEKISYLGYSYGTYLGAVYASLFPQRIRRLVLDSVVDPKGVWYDANLAQNYAFNRRHRDFMTWIASNHSVYRIGDTRKAVEYAWYAMRERLSGRPAGGIVGPSELDDIYTVGGYTDTVWPQLAQAFSDYVRAGDTTGLIQAYHQHGEKDAADENGYAVYLGVQCRDAAWPRSWARWHADAARVHAKAPFMAWPNTMYNAPCAFWGEPGGKPVQVGAKDLPPVLLVQAEKDAATPYNGALSLREAFPTARLVAEPGGNHGVAFNGNACVDRQVITYLREGTLAPQRRAGRQADLSCPALPAPRPMAKMADGSSVRRGSLATVLYGSPVPS</sequence>
<evidence type="ECO:0000256" key="1">
    <source>
        <dbReference type="ARBA" id="ARBA00010088"/>
    </source>
</evidence>
<keyword evidence="2" id="KW-0732">Signal</keyword>
<comment type="similarity">
    <text evidence="1">Belongs to the peptidase S33 family.</text>
</comment>
<accession>A0A5M3WCX7</accession>
<reference evidence="5 6" key="1">
    <citation type="submission" date="2019-10" db="EMBL/GenBank/DDBJ databases">
        <title>Whole genome shotgun sequence of Acrocarpospora corrugata NBRC 13972.</title>
        <authorList>
            <person name="Ichikawa N."/>
            <person name="Kimura A."/>
            <person name="Kitahashi Y."/>
            <person name="Komaki H."/>
            <person name="Oguchi A."/>
        </authorList>
    </citation>
    <scope>NUCLEOTIDE SEQUENCE [LARGE SCALE GENOMIC DNA]</scope>
    <source>
        <strain evidence="5 6">NBRC 13972</strain>
    </source>
</reference>
<keyword evidence="6" id="KW-1185">Reference proteome</keyword>
<dbReference type="Pfam" id="PF00561">
    <property type="entry name" value="Abhydrolase_1"/>
    <property type="match status" value="1"/>
</dbReference>
<dbReference type="EMBL" id="BLAD01000090">
    <property type="protein sequence ID" value="GES04941.1"/>
    <property type="molecule type" value="Genomic_DNA"/>
</dbReference>
<dbReference type="OrthoDB" id="3930934at2"/>
<protein>
    <submittedName>
        <fullName evidence="5">Peptidase</fullName>
    </submittedName>
</protein>
<evidence type="ECO:0000313" key="5">
    <source>
        <dbReference type="EMBL" id="GES04941.1"/>
    </source>
</evidence>
<name>A0A5M3WCX7_9ACTN</name>
<dbReference type="PANTHER" id="PTHR43248">
    <property type="entry name" value="2-SUCCINYL-6-HYDROXY-2,4-CYCLOHEXADIENE-1-CARBOXYLATE SYNTHASE"/>
    <property type="match status" value="1"/>
</dbReference>
<organism evidence="5 6">
    <name type="scientific">Acrocarpospora corrugata</name>
    <dbReference type="NCBI Taxonomy" id="35763"/>
    <lineage>
        <taxon>Bacteria</taxon>
        <taxon>Bacillati</taxon>
        <taxon>Actinomycetota</taxon>
        <taxon>Actinomycetes</taxon>
        <taxon>Streptosporangiales</taxon>
        <taxon>Streptosporangiaceae</taxon>
        <taxon>Acrocarpospora</taxon>
    </lineage>
</organism>
<dbReference type="InterPro" id="IPR051601">
    <property type="entry name" value="Serine_prot/Carboxylest_S33"/>
</dbReference>
<keyword evidence="3" id="KW-0378">Hydrolase</keyword>
<comment type="caution">
    <text evidence="5">The sequence shown here is derived from an EMBL/GenBank/DDBJ whole genome shotgun (WGS) entry which is preliminary data.</text>
</comment>
<proteinExistence type="inferred from homology"/>
<dbReference type="Gene3D" id="3.40.50.1820">
    <property type="entry name" value="alpha/beta hydrolase"/>
    <property type="match status" value="2"/>
</dbReference>